<keyword evidence="4" id="KW-0883">Thioether bond</keyword>
<dbReference type="Pfam" id="PF12143">
    <property type="entry name" value="PPO1_KFDV"/>
    <property type="match status" value="1"/>
</dbReference>
<feature type="domain" description="Tyrosinase copper-binding" evidence="8">
    <location>
        <begin position="118"/>
        <end position="135"/>
    </location>
</feature>
<keyword evidence="7" id="KW-1015">Disulfide bond</keyword>
<evidence type="ECO:0000256" key="4">
    <source>
        <dbReference type="ARBA" id="ARBA00022784"/>
    </source>
</evidence>
<dbReference type="EC" id="1.10.3.1" evidence="10"/>
<dbReference type="Pfam" id="PF12142">
    <property type="entry name" value="PPO1_DWL"/>
    <property type="match status" value="2"/>
</dbReference>
<dbReference type="GO" id="GO:0046872">
    <property type="term" value="F:metal ion binding"/>
    <property type="evidence" value="ECO:0007669"/>
    <property type="project" value="UniProtKB-KW"/>
</dbReference>
<protein>
    <submittedName>
        <fullName evidence="10">Polyphenol oxidase I, chloroplastic</fullName>
        <ecNumber evidence="10">1.10.3.1</ecNumber>
    </submittedName>
</protein>
<keyword evidence="6" id="KW-0186">Copper</keyword>
<evidence type="ECO:0000259" key="8">
    <source>
        <dbReference type="PROSITE" id="PS00497"/>
    </source>
</evidence>
<dbReference type="AlphaFoldDB" id="A0A445JYT8"/>
<dbReference type="GO" id="GO:0004097">
    <property type="term" value="F:catechol oxidase activity"/>
    <property type="evidence" value="ECO:0007669"/>
    <property type="project" value="UniProtKB-EC"/>
</dbReference>
<evidence type="ECO:0000256" key="7">
    <source>
        <dbReference type="ARBA" id="ARBA00023157"/>
    </source>
</evidence>
<dbReference type="PROSITE" id="PS00497">
    <property type="entry name" value="TYROSINASE_1"/>
    <property type="match status" value="1"/>
</dbReference>
<organism evidence="10 11">
    <name type="scientific">Glycine soja</name>
    <name type="common">Wild soybean</name>
    <dbReference type="NCBI Taxonomy" id="3848"/>
    <lineage>
        <taxon>Eukaryota</taxon>
        <taxon>Viridiplantae</taxon>
        <taxon>Streptophyta</taxon>
        <taxon>Embryophyta</taxon>
        <taxon>Tracheophyta</taxon>
        <taxon>Spermatophyta</taxon>
        <taxon>Magnoliopsida</taxon>
        <taxon>eudicotyledons</taxon>
        <taxon>Gunneridae</taxon>
        <taxon>Pentapetalae</taxon>
        <taxon>rosids</taxon>
        <taxon>fabids</taxon>
        <taxon>Fabales</taxon>
        <taxon>Fabaceae</taxon>
        <taxon>Papilionoideae</taxon>
        <taxon>50 kb inversion clade</taxon>
        <taxon>NPAAA clade</taxon>
        <taxon>indigoferoid/millettioid clade</taxon>
        <taxon>Phaseoleae</taxon>
        <taxon>Glycine</taxon>
        <taxon>Glycine subgen. Soja</taxon>
    </lineage>
</organism>
<dbReference type="PRINTS" id="PR00092">
    <property type="entry name" value="TYROSINASE"/>
</dbReference>
<comment type="similarity">
    <text evidence="2">Belongs to the tyrosinase family.</text>
</comment>
<dbReference type="SUPFAM" id="SSF48056">
    <property type="entry name" value="Di-copper centre-containing domain"/>
    <property type="match status" value="1"/>
</dbReference>
<sequence length="404" mass="47578">MASIPSLYPPPLPIPFYSSSSTFQIPCKPTKRSKPKNLNDHLPVEFRFLPPGTPVRVRSAAQFFNKDYLEKYEKALTRMKALPPDDPRSFIQQANIHCAYCDGGYKQVEFPKLDFKVHNSWLFFPFHRWYLYFYEKILGKLIDDPTFALRFWNWNNPDVAWWEKKGFTDPDWLETAFYFYDENKNRVRVTIKDSLDTKKLGGHGEILYSAGRDPVFYSHHANVDWIWNIWKTIPCGKRRDIKNRDWLETTFFFYDENKNLVRVKVKDSLDSKKMRYIYQDVDILWLKKKTKPKITRKAKKVTLLVKRPKKLRSKREKEEEEAVLVIDGIEFDGDTDVKFDVYITDEDVEEIGPKRTEFAGIFATLGHSHSNMNMDKKIKTSLTIGVTDLDAENDDSILVTLVPR</sequence>
<evidence type="ECO:0000313" key="11">
    <source>
        <dbReference type="Proteomes" id="UP000289340"/>
    </source>
</evidence>
<dbReference type="EMBL" id="QZWG01000007">
    <property type="protein sequence ID" value="RZC03667.1"/>
    <property type="molecule type" value="Genomic_DNA"/>
</dbReference>
<evidence type="ECO:0000259" key="9">
    <source>
        <dbReference type="PROSITE" id="PS00498"/>
    </source>
</evidence>
<dbReference type="InterPro" id="IPR002227">
    <property type="entry name" value="Tyrosinase_Cu-bd"/>
</dbReference>
<dbReference type="InterPro" id="IPR050316">
    <property type="entry name" value="Tyrosinase/Hemocyanin"/>
</dbReference>
<gene>
    <name evidence="10" type="ORF">D0Y65_018363</name>
</gene>
<comment type="cofactor">
    <cofactor evidence="1">
        <name>Cu(2+)</name>
        <dbReference type="ChEBI" id="CHEBI:29036"/>
    </cofactor>
</comment>
<evidence type="ECO:0000256" key="2">
    <source>
        <dbReference type="ARBA" id="ARBA00009928"/>
    </source>
</evidence>
<proteinExistence type="inferred from homology"/>
<reference evidence="10 11" key="1">
    <citation type="submission" date="2018-09" db="EMBL/GenBank/DDBJ databases">
        <title>A high-quality reference genome of wild soybean provides a powerful tool to mine soybean genomes.</title>
        <authorList>
            <person name="Xie M."/>
            <person name="Chung C.Y.L."/>
            <person name="Li M.-W."/>
            <person name="Wong F.-L."/>
            <person name="Chan T.-F."/>
            <person name="Lam H.-M."/>
        </authorList>
    </citation>
    <scope>NUCLEOTIDE SEQUENCE [LARGE SCALE GENOMIC DNA]</scope>
    <source>
        <strain evidence="11">cv. W05</strain>
        <tissue evidence="10">Hypocotyl of etiolated seedlings</tissue>
    </source>
</reference>
<dbReference type="InterPro" id="IPR022739">
    <property type="entry name" value="Polyphenol_oxidase_cen"/>
</dbReference>
<dbReference type="Proteomes" id="UP000289340">
    <property type="component" value="Chromosome 7"/>
</dbReference>
<dbReference type="InterPro" id="IPR008922">
    <property type="entry name" value="Di-copper_centre_dom_sf"/>
</dbReference>
<evidence type="ECO:0000256" key="5">
    <source>
        <dbReference type="ARBA" id="ARBA00023002"/>
    </source>
</evidence>
<accession>A0A445JYT8</accession>
<feature type="domain" description="Tyrosinase copper-binding" evidence="9">
    <location>
        <begin position="213"/>
        <end position="224"/>
    </location>
</feature>
<keyword evidence="5 10" id="KW-0560">Oxidoreductase</keyword>
<dbReference type="PANTHER" id="PTHR11474">
    <property type="entry name" value="TYROSINASE FAMILY MEMBER"/>
    <property type="match status" value="1"/>
</dbReference>
<evidence type="ECO:0000256" key="1">
    <source>
        <dbReference type="ARBA" id="ARBA00001973"/>
    </source>
</evidence>
<evidence type="ECO:0000256" key="3">
    <source>
        <dbReference type="ARBA" id="ARBA00022723"/>
    </source>
</evidence>
<dbReference type="Gene3D" id="1.10.1280.10">
    <property type="entry name" value="Di-copper center containing domain from catechol oxidase"/>
    <property type="match status" value="3"/>
</dbReference>
<dbReference type="Pfam" id="PF00264">
    <property type="entry name" value="Tyrosinase"/>
    <property type="match status" value="1"/>
</dbReference>
<keyword evidence="3" id="KW-0479">Metal-binding</keyword>
<keyword evidence="11" id="KW-1185">Reference proteome</keyword>
<comment type="caution">
    <text evidence="10">The sequence shown here is derived from an EMBL/GenBank/DDBJ whole genome shotgun (WGS) entry which is preliminary data.</text>
</comment>
<dbReference type="InterPro" id="IPR022740">
    <property type="entry name" value="Polyphenol_oxidase_C"/>
</dbReference>
<evidence type="ECO:0000256" key="6">
    <source>
        <dbReference type="ARBA" id="ARBA00023008"/>
    </source>
</evidence>
<evidence type="ECO:0000313" key="10">
    <source>
        <dbReference type="EMBL" id="RZC03667.1"/>
    </source>
</evidence>
<dbReference type="PANTHER" id="PTHR11474:SF76">
    <property type="entry name" value="SHKT DOMAIN-CONTAINING PROTEIN"/>
    <property type="match status" value="1"/>
</dbReference>
<dbReference type="PROSITE" id="PS00498">
    <property type="entry name" value="TYROSINASE_2"/>
    <property type="match status" value="1"/>
</dbReference>
<name>A0A445JYT8_GLYSO</name>